<dbReference type="InterPro" id="IPR011992">
    <property type="entry name" value="EF-hand-dom_pair"/>
</dbReference>
<keyword evidence="2" id="KW-1185">Reference proteome</keyword>
<proteinExistence type="predicted"/>
<sequence length="149" mass="17202">MDFRKGIISTALSLTLLMPSVSLASNPIHLVQEGKVPITTNASTEENLQNPKPQLSPEAKAKFQELKNKFKNGEITKDQFHQEMKKLMPENHHCKHKKKCCDNKMKLSDEDKAKLDELKTKLKNGEITKKEFKEEVKQLKWKSDELKEE</sequence>
<dbReference type="PATRIC" id="fig|84022.5.peg.383"/>
<evidence type="ECO:0000313" key="2">
    <source>
        <dbReference type="Proteomes" id="UP000035704"/>
    </source>
</evidence>
<reference evidence="1 2" key="1">
    <citation type="submission" date="2014-10" db="EMBL/GenBank/DDBJ databases">
        <title>Genome sequence of Clostridium aceticum DSM 1496.</title>
        <authorList>
            <person name="Poehlein A."/>
            <person name="Schiel-Bengelsdorf B."/>
            <person name="Gottschalk G."/>
            <person name="Duerre P."/>
            <person name="Daniel R."/>
        </authorList>
    </citation>
    <scope>NUCLEOTIDE SEQUENCE [LARGE SCALE GENOMIC DNA]</scope>
    <source>
        <strain evidence="1 2">DSM 1496</strain>
    </source>
</reference>
<dbReference type="AlphaFoldDB" id="A0A0D8I9L7"/>
<dbReference type="OrthoDB" id="9919620at2"/>
<dbReference type="KEGG" id="cace:CACET_c29630"/>
<dbReference type="RefSeq" id="WP_044824933.1">
    <property type="nucleotide sequence ID" value="NZ_CP009687.1"/>
</dbReference>
<name>A0A0D8I9L7_9CLOT</name>
<organism evidence="1 2">
    <name type="scientific">Clostridium aceticum</name>
    <dbReference type="NCBI Taxonomy" id="84022"/>
    <lineage>
        <taxon>Bacteria</taxon>
        <taxon>Bacillati</taxon>
        <taxon>Bacillota</taxon>
        <taxon>Clostridia</taxon>
        <taxon>Eubacteriales</taxon>
        <taxon>Clostridiaceae</taxon>
        <taxon>Clostridium</taxon>
    </lineage>
</organism>
<dbReference type="SUPFAM" id="SSF47473">
    <property type="entry name" value="EF-hand"/>
    <property type="match status" value="1"/>
</dbReference>
<evidence type="ECO:0000313" key="1">
    <source>
        <dbReference type="EMBL" id="AKL96407.1"/>
    </source>
</evidence>
<accession>A0A0D8I9L7</accession>
<dbReference type="Pfam" id="PF09851">
    <property type="entry name" value="SHOCT"/>
    <property type="match status" value="2"/>
</dbReference>
<gene>
    <name evidence="1" type="ORF">CACET_c29630</name>
</gene>
<dbReference type="EMBL" id="CP009687">
    <property type="protein sequence ID" value="AKL96407.1"/>
    <property type="molecule type" value="Genomic_DNA"/>
</dbReference>
<dbReference type="Proteomes" id="UP000035704">
    <property type="component" value="Chromosome"/>
</dbReference>
<protein>
    <submittedName>
        <fullName evidence="1">Uncharacterized protein</fullName>
    </submittedName>
</protein>
<dbReference type="InterPro" id="IPR018649">
    <property type="entry name" value="SHOCT"/>
</dbReference>